<comment type="caution">
    <text evidence="2">The sequence shown here is derived from an EMBL/GenBank/DDBJ whole genome shotgun (WGS) entry which is preliminary data.</text>
</comment>
<dbReference type="SUPFAM" id="SSF55961">
    <property type="entry name" value="Bet v1-like"/>
    <property type="match status" value="1"/>
</dbReference>
<evidence type="ECO:0000313" key="3">
    <source>
        <dbReference type="Proteomes" id="UP000053199"/>
    </source>
</evidence>
<keyword evidence="1" id="KW-0472">Membrane</keyword>
<reference evidence="2 3" key="1">
    <citation type="journal article" date="2014" name="Arch. Microbiol.">
        <title>Arthrobacter enclensis sp. nov., isolated from sediment sample.</title>
        <authorList>
            <person name="Dastager S.G."/>
            <person name="Liu Q."/>
            <person name="Tang S.K."/>
            <person name="Krishnamurthi S."/>
            <person name="Lee J.C."/>
            <person name="Li W.J."/>
        </authorList>
    </citation>
    <scope>NUCLEOTIDE SEQUENCE [LARGE SCALE GENOMIC DNA]</scope>
    <source>
        <strain evidence="2 3">NIO-1008</strain>
    </source>
</reference>
<accession>A0A0V8I6W2</accession>
<keyword evidence="3" id="KW-1185">Reference proteome</keyword>
<dbReference type="AlphaFoldDB" id="A0A0V8I6W2"/>
<proteinExistence type="predicted"/>
<keyword evidence="1" id="KW-1133">Transmembrane helix</keyword>
<gene>
    <name evidence="2" type="ORF">AS031_17650</name>
</gene>
<name>A0A0V8I6W2_9MICC</name>
<feature type="transmembrane region" description="Helical" evidence="1">
    <location>
        <begin position="38"/>
        <end position="56"/>
    </location>
</feature>
<keyword evidence="1" id="KW-0812">Transmembrane</keyword>
<dbReference type="RefSeq" id="WP_058269473.1">
    <property type="nucleotide sequence ID" value="NZ_FMAZ01000009.1"/>
</dbReference>
<evidence type="ECO:0000313" key="2">
    <source>
        <dbReference type="EMBL" id="KSU70418.1"/>
    </source>
</evidence>
<dbReference type="EMBL" id="LNQM01000010">
    <property type="protein sequence ID" value="KSU70418.1"/>
    <property type="molecule type" value="Genomic_DNA"/>
</dbReference>
<sequence>MMVFHRFLPAVVIVGTAGILILATTADALGNPQLAFGMIAGLLVLLIVLSAAGLVFRFKIRQAARQYHQAASQGLSAPGRTLRAEESESYPCDAETVWSLIRAAESAVLLENAARAYTEPGTPTGVGEQQTFIRADGSASTIEVVEEEAPYWAKTVIVAPSNADMVQTYRIEPSESGCTLRMC</sequence>
<dbReference type="Proteomes" id="UP000053199">
    <property type="component" value="Unassembled WGS sequence"/>
</dbReference>
<protein>
    <submittedName>
        <fullName evidence="2">Uncharacterized protein</fullName>
    </submittedName>
</protein>
<organism evidence="2 3">
    <name type="scientific">Pseudarthrobacter enclensis</name>
    <dbReference type="NCBI Taxonomy" id="993070"/>
    <lineage>
        <taxon>Bacteria</taxon>
        <taxon>Bacillati</taxon>
        <taxon>Actinomycetota</taxon>
        <taxon>Actinomycetes</taxon>
        <taxon>Micrococcales</taxon>
        <taxon>Micrococcaceae</taxon>
        <taxon>Pseudarthrobacter</taxon>
    </lineage>
</organism>
<dbReference type="OrthoDB" id="4935443at2"/>
<evidence type="ECO:0000256" key="1">
    <source>
        <dbReference type="SAM" id="Phobius"/>
    </source>
</evidence>